<evidence type="ECO:0000256" key="1">
    <source>
        <dbReference type="SAM" id="MobiDB-lite"/>
    </source>
</evidence>
<feature type="compositionally biased region" description="Low complexity" evidence="1">
    <location>
        <begin position="509"/>
        <end position="526"/>
    </location>
</feature>
<keyword evidence="3" id="KW-1185">Reference proteome</keyword>
<feature type="region of interest" description="Disordered" evidence="1">
    <location>
        <begin position="321"/>
        <end position="343"/>
    </location>
</feature>
<accession>A0A058Z9H9</accession>
<gene>
    <name evidence="2" type="ORF">H696_03636</name>
</gene>
<dbReference type="Proteomes" id="UP000030693">
    <property type="component" value="Unassembled WGS sequence"/>
</dbReference>
<feature type="region of interest" description="Disordered" evidence="1">
    <location>
        <begin position="1"/>
        <end position="104"/>
    </location>
</feature>
<dbReference type="AlphaFoldDB" id="A0A058Z9H9"/>
<reference evidence="2" key="1">
    <citation type="submission" date="2013-04" db="EMBL/GenBank/DDBJ databases">
        <title>The Genome Sequence of Fonticula alba ATCC 38817.</title>
        <authorList>
            <consortium name="The Broad Institute Genomics Platform"/>
            <person name="Russ C."/>
            <person name="Cuomo C."/>
            <person name="Burger G."/>
            <person name="Gray M.W."/>
            <person name="Holland P.W.H."/>
            <person name="King N."/>
            <person name="Lang F.B.F."/>
            <person name="Roger A.J."/>
            <person name="Ruiz-Trillo I."/>
            <person name="Brown M."/>
            <person name="Walker B."/>
            <person name="Young S."/>
            <person name="Zeng Q."/>
            <person name="Gargeya S."/>
            <person name="Fitzgerald M."/>
            <person name="Haas B."/>
            <person name="Abouelleil A."/>
            <person name="Allen A.W."/>
            <person name="Alvarado L."/>
            <person name="Arachchi H.M."/>
            <person name="Berlin A.M."/>
            <person name="Chapman S.B."/>
            <person name="Gainer-Dewar J."/>
            <person name="Goldberg J."/>
            <person name="Griggs A."/>
            <person name="Gujja S."/>
            <person name="Hansen M."/>
            <person name="Howarth C."/>
            <person name="Imamovic A."/>
            <person name="Ireland A."/>
            <person name="Larimer J."/>
            <person name="McCowan C."/>
            <person name="Murphy C."/>
            <person name="Pearson M."/>
            <person name="Poon T.W."/>
            <person name="Priest M."/>
            <person name="Roberts A."/>
            <person name="Saif S."/>
            <person name="Shea T."/>
            <person name="Sisk P."/>
            <person name="Sykes S."/>
            <person name="Wortman J."/>
            <person name="Nusbaum C."/>
            <person name="Birren B."/>
        </authorList>
    </citation>
    <scope>NUCLEOTIDE SEQUENCE [LARGE SCALE GENOMIC DNA]</scope>
    <source>
        <strain evidence="2">ATCC 38817</strain>
    </source>
</reference>
<feature type="region of interest" description="Disordered" evidence="1">
    <location>
        <begin position="244"/>
        <end position="266"/>
    </location>
</feature>
<feature type="compositionally biased region" description="Low complexity" evidence="1">
    <location>
        <begin position="62"/>
        <end position="81"/>
    </location>
</feature>
<dbReference type="InterPro" id="IPR051594">
    <property type="entry name" value="KRIT1/FRMD8"/>
</dbReference>
<dbReference type="PANTHER" id="PTHR13283:SF10">
    <property type="entry name" value="FERM DOMAIN-CONTAINING PROTEIN 8"/>
    <property type="match status" value="1"/>
</dbReference>
<dbReference type="GeneID" id="20528361"/>
<feature type="region of interest" description="Disordered" evidence="1">
    <location>
        <begin position="501"/>
        <end position="535"/>
    </location>
</feature>
<name>A0A058Z9H9_FONAL</name>
<dbReference type="EMBL" id="KB932205">
    <property type="protein sequence ID" value="KCV70177.1"/>
    <property type="molecule type" value="Genomic_DNA"/>
</dbReference>
<protein>
    <submittedName>
        <fullName evidence="2">Uncharacterized protein</fullName>
    </submittedName>
</protein>
<dbReference type="Gene3D" id="3.10.20.90">
    <property type="entry name" value="Phosphatidylinositol 3-kinase Catalytic Subunit, Chain A, domain 1"/>
    <property type="match status" value="1"/>
</dbReference>
<proteinExistence type="predicted"/>
<feature type="region of interest" description="Disordered" evidence="1">
    <location>
        <begin position="707"/>
        <end position="847"/>
    </location>
</feature>
<evidence type="ECO:0000313" key="3">
    <source>
        <dbReference type="Proteomes" id="UP000030693"/>
    </source>
</evidence>
<organism evidence="2">
    <name type="scientific">Fonticula alba</name>
    <name type="common">Slime mold</name>
    <dbReference type="NCBI Taxonomy" id="691883"/>
    <lineage>
        <taxon>Eukaryota</taxon>
        <taxon>Rotosphaerida</taxon>
        <taxon>Fonticulaceae</taxon>
        <taxon>Fonticula</taxon>
    </lineage>
</organism>
<sequence>MTGQGASGPTPPSPSVTVDPISANANRRERELERAWINSARVNFPPPTAASAPPSREPSIRSGGQSTGPSSPSAPGALANGQEAETAPLKSGDGSAPGRVVSSPGATFDTARHLWFHFDPRTSNLRIHVFTMTNVEHIMDFGALADQRDLSAAEVCARISELEKLACPGHAPGFGPSKVEPNLLDVFSLWIVSDELELQYRPDDSVVDLLDRLPRLLEKYTHRPVTGDLVDPGTGGYLTPDAGGVGTLSGGADEHANSPGTGGSIMGSASAALTAFTQTLRRAGREGPGDLADQPAHLPADQQLHLLSPGSHRLLSPLLTGKQSRSATEGGPGGSDPSDRPAPLIRPRWRFVFRRRSLLSPELEAAAFQTHLAWARLLFAEARVSFLSGRLGMGADLASAGGRPGTGAAGALAMRAVDMLALRAAAVLWRLDVVEGAAAPESLDPGPGGAPAPDDPHPWQRWLPAPMWHRALERWADGRPAVDLERSPSSARLSSFGIGRGAGSQATLSPDPADSSDPAGAAAQAGNNRLGRRRSTMVRRSGAGIGPGAHGACWRDQLRQHARVALDLILDPYVLWRLFLRLARLSPLYGTTAFPACRDSPPHGHFEKRTEHLALCVGPYGASVLDQATSRLLATFPYGELHWSYQSNFVQFDRFTDSVSRMESRRSEERMGACGYFSSFAYCDPPNPSDPADPAFMGYQLPGSRDSSLSALASPASDVSAPTPLLGSGGGGGGSPSNMGSSMPEEDPLSFHIFDQLFGGSGATTPAALSPELPQQQPRRPSAGTRSKLGPGHGEAHEMTTLGSGGGGSSPGPGLPPPVSSAPRERQSSLSRLVGGGNGGAPAVDAPRRGSFLEQSLSSLSSALRPGGSTTSEEAALAMCPFRRIACEEVGTCAASVAMEGWVEALHCRALEHCFPIGPDSMAVITPQSRVAARLISYAIGRLNHIDRKAARNKTGAM</sequence>
<dbReference type="GO" id="GO:0005886">
    <property type="term" value="C:plasma membrane"/>
    <property type="evidence" value="ECO:0007669"/>
    <property type="project" value="TreeGrafter"/>
</dbReference>
<evidence type="ECO:0000313" key="2">
    <source>
        <dbReference type="EMBL" id="KCV70177.1"/>
    </source>
</evidence>
<feature type="region of interest" description="Disordered" evidence="1">
    <location>
        <begin position="440"/>
        <end position="462"/>
    </location>
</feature>
<dbReference type="OrthoDB" id="2142533at2759"/>
<dbReference type="RefSeq" id="XP_009495783.1">
    <property type="nucleotide sequence ID" value="XM_009497508.1"/>
</dbReference>
<feature type="compositionally biased region" description="Low complexity" evidence="1">
    <location>
        <begin position="707"/>
        <end position="722"/>
    </location>
</feature>
<dbReference type="PANTHER" id="PTHR13283">
    <property type="entry name" value="KREV INTERACTION TRAPPED 1-RELATED"/>
    <property type="match status" value="1"/>
</dbReference>